<evidence type="ECO:0000256" key="3">
    <source>
        <dbReference type="ARBA" id="ARBA00022475"/>
    </source>
</evidence>
<dbReference type="Proteomes" id="UP000029910">
    <property type="component" value="Chromosome"/>
</dbReference>
<keyword evidence="5" id="KW-0547">Nucleotide-binding</keyword>
<dbReference type="PANTHER" id="PTHR42771:SF2">
    <property type="entry name" value="IRON(3+)-HYDROXAMATE IMPORT ATP-BINDING PROTEIN FHUC"/>
    <property type="match status" value="1"/>
</dbReference>
<feature type="domain" description="ABC transporter" evidence="10">
    <location>
        <begin position="53"/>
        <end position="291"/>
    </location>
</feature>
<dbReference type="GO" id="GO:0005524">
    <property type="term" value="F:ATP binding"/>
    <property type="evidence" value="ECO:0007669"/>
    <property type="project" value="UniProtKB-KW"/>
</dbReference>
<accession>A0ABN4ENH1</accession>
<keyword evidence="2" id="KW-0813">Transport</keyword>
<dbReference type="InterPro" id="IPR051535">
    <property type="entry name" value="Siderophore_ABC-ATPase"/>
</dbReference>
<evidence type="ECO:0000256" key="5">
    <source>
        <dbReference type="ARBA" id="ARBA00022741"/>
    </source>
</evidence>
<keyword evidence="9" id="KW-0472">Membrane</keyword>
<keyword evidence="12" id="KW-1185">Reference proteome</keyword>
<comment type="subcellular location">
    <subcellularLocation>
        <location evidence="1">Cell membrane</location>
        <topology evidence="1">Peripheral membrane protein</topology>
    </subcellularLocation>
</comment>
<reference evidence="11 12" key="1">
    <citation type="journal article" date="2015" name="Genome Announc.">
        <title>Genome Sequence of Corynebacterium ulcerans Strain FRC11.</title>
        <authorList>
            <person name="Benevides Lde J."/>
            <person name="Viana M.V."/>
            <person name="Mariano D.C."/>
            <person name="Rocha Fde S."/>
            <person name="Bagano P.C."/>
            <person name="Folador E.L."/>
            <person name="Pereira F.L."/>
            <person name="Dorella F.A."/>
            <person name="Leal C.A."/>
            <person name="Carvalho A.F."/>
            <person name="Soares Sde C."/>
            <person name="Carneiro A."/>
            <person name="Ramos R."/>
            <person name="Badell-Ocando E."/>
            <person name="Guiso N."/>
            <person name="Silva A."/>
            <person name="Figueiredo H."/>
            <person name="Azevedo V."/>
            <person name="Guimaraes L.C."/>
        </authorList>
    </citation>
    <scope>NUCLEOTIDE SEQUENCE [LARGE SCALE GENOMIC DNA]</scope>
    <source>
        <strain evidence="12">FRC0011</strain>
    </source>
</reference>
<dbReference type="InterPro" id="IPR003439">
    <property type="entry name" value="ABC_transporter-like_ATP-bd"/>
</dbReference>
<keyword evidence="6 11" id="KW-0067">ATP-binding</keyword>
<protein>
    <submittedName>
        <fullName evidence="11">ABC transporter, ATP-binding protein</fullName>
    </submittedName>
</protein>
<keyword evidence="3" id="KW-1003">Cell membrane</keyword>
<dbReference type="SUPFAM" id="SSF52540">
    <property type="entry name" value="P-loop containing nucleoside triphosphate hydrolases"/>
    <property type="match status" value="1"/>
</dbReference>
<dbReference type="InterPro" id="IPR027417">
    <property type="entry name" value="P-loop_NTPase"/>
</dbReference>
<dbReference type="PROSITE" id="PS00211">
    <property type="entry name" value="ABC_TRANSPORTER_1"/>
    <property type="match status" value="1"/>
</dbReference>
<proteinExistence type="predicted"/>
<dbReference type="Pfam" id="PF00005">
    <property type="entry name" value="ABC_tran"/>
    <property type="match status" value="1"/>
</dbReference>
<sequence>MVGVEGIPKISSRSTEKVIADMSATPPSRKHWDTSTSDTGATELGRVEQIDGLRVEARGLQIGYAPGEFVVDGLDLTAEPGTVTTLLGPNGCGKSTVLKSLSRVLTPQGGTVTVGGHNVHRLPPREVARMIGMLPQSPLCPQGLTVGELVARGRHPHQRRWMRQSEKDRQAIGRALEHTNTAALVDCDVSELSGGQRQRVWMAMVVAQETPVVLLDEPTTYLDPAHAIDILKLAKDLASQGKTVIMVLHDLMLAGTYSDRLVLLKSGEIVGQGSATDVLTQEKLAQCYGLRAEVWEDPRGHAPVIVPRGTINLTE</sequence>
<name>A0ABN4ENH1_9CORY</name>
<evidence type="ECO:0000256" key="7">
    <source>
        <dbReference type="ARBA" id="ARBA00023004"/>
    </source>
</evidence>
<evidence type="ECO:0000313" key="11">
    <source>
        <dbReference type="EMBL" id="AIU33104.1"/>
    </source>
</evidence>
<evidence type="ECO:0000313" key="12">
    <source>
        <dbReference type="Proteomes" id="UP000029910"/>
    </source>
</evidence>
<keyword evidence="7" id="KW-0408">Iron</keyword>
<evidence type="ECO:0000256" key="6">
    <source>
        <dbReference type="ARBA" id="ARBA00022840"/>
    </source>
</evidence>
<dbReference type="SMART" id="SM00382">
    <property type="entry name" value="AAA"/>
    <property type="match status" value="1"/>
</dbReference>
<dbReference type="EMBL" id="CP009622">
    <property type="protein sequence ID" value="AIU33104.1"/>
    <property type="molecule type" value="Genomic_DNA"/>
</dbReference>
<dbReference type="PANTHER" id="PTHR42771">
    <property type="entry name" value="IRON(3+)-HYDROXAMATE IMPORT ATP-BINDING PROTEIN FHUC"/>
    <property type="match status" value="1"/>
</dbReference>
<dbReference type="RefSeq" id="WP_023636015.1">
    <property type="nucleotide sequence ID" value="NZ_CP009622.1"/>
</dbReference>
<gene>
    <name evidence="11" type="ORF">CulFRC11_1535</name>
</gene>
<keyword evidence="4" id="KW-0410">Iron transport</keyword>
<evidence type="ECO:0000259" key="10">
    <source>
        <dbReference type="PROSITE" id="PS50893"/>
    </source>
</evidence>
<evidence type="ECO:0000256" key="8">
    <source>
        <dbReference type="ARBA" id="ARBA00023065"/>
    </source>
</evidence>
<evidence type="ECO:0000256" key="4">
    <source>
        <dbReference type="ARBA" id="ARBA00022496"/>
    </source>
</evidence>
<keyword evidence="8" id="KW-0406">Ion transport</keyword>
<dbReference type="InterPro" id="IPR003593">
    <property type="entry name" value="AAA+_ATPase"/>
</dbReference>
<dbReference type="Gene3D" id="3.40.50.300">
    <property type="entry name" value="P-loop containing nucleotide triphosphate hydrolases"/>
    <property type="match status" value="1"/>
</dbReference>
<dbReference type="PROSITE" id="PS50893">
    <property type="entry name" value="ABC_TRANSPORTER_2"/>
    <property type="match status" value="1"/>
</dbReference>
<evidence type="ECO:0000256" key="1">
    <source>
        <dbReference type="ARBA" id="ARBA00004202"/>
    </source>
</evidence>
<dbReference type="CDD" id="cd03214">
    <property type="entry name" value="ABC_Iron-Siderophores_B12_Hemin"/>
    <property type="match status" value="1"/>
</dbReference>
<dbReference type="InterPro" id="IPR017871">
    <property type="entry name" value="ABC_transporter-like_CS"/>
</dbReference>
<evidence type="ECO:0000256" key="9">
    <source>
        <dbReference type="ARBA" id="ARBA00023136"/>
    </source>
</evidence>
<evidence type="ECO:0000256" key="2">
    <source>
        <dbReference type="ARBA" id="ARBA00022448"/>
    </source>
</evidence>
<organism evidence="11 12">
    <name type="scientific">Corynebacterium ramonii</name>
    <dbReference type="NCBI Taxonomy" id="3026968"/>
    <lineage>
        <taxon>Bacteria</taxon>
        <taxon>Bacillati</taxon>
        <taxon>Actinomycetota</taxon>
        <taxon>Actinomycetes</taxon>
        <taxon>Mycobacteriales</taxon>
        <taxon>Corynebacteriaceae</taxon>
        <taxon>Corynebacterium</taxon>
    </lineage>
</organism>